<evidence type="ECO:0000259" key="7">
    <source>
        <dbReference type="Pfam" id="PF06271"/>
    </source>
</evidence>
<evidence type="ECO:0000256" key="6">
    <source>
        <dbReference type="SAM" id="Phobius"/>
    </source>
</evidence>
<evidence type="ECO:0000256" key="4">
    <source>
        <dbReference type="ARBA" id="ARBA00022989"/>
    </source>
</evidence>
<keyword evidence="4 6" id="KW-1133">Transmembrane helix</keyword>
<comment type="subcellular location">
    <subcellularLocation>
        <location evidence="1">Cell membrane</location>
        <topology evidence="1">Multi-pass membrane protein</topology>
    </subcellularLocation>
</comment>
<dbReference type="Proteomes" id="UP000215027">
    <property type="component" value="Chromosome I"/>
</dbReference>
<dbReference type="AlphaFoldDB" id="A0A160T690"/>
<gene>
    <name evidence="8" type="ORF">CFX0092_A2607</name>
</gene>
<evidence type="ECO:0000313" key="8">
    <source>
        <dbReference type="EMBL" id="CUS04485.2"/>
    </source>
</evidence>
<feature type="transmembrane region" description="Helical" evidence="6">
    <location>
        <begin position="87"/>
        <end position="107"/>
    </location>
</feature>
<evidence type="ECO:0000256" key="2">
    <source>
        <dbReference type="ARBA" id="ARBA00022475"/>
    </source>
</evidence>
<evidence type="ECO:0000256" key="3">
    <source>
        <dbReference type="ARBA" id="ARBA00022692"/>
    </source>
</evidence>
<accession>A0A160T690</accession>
<proteinExistence type="predicted"/>
<dbReference type="PANTHER" id="PTHR36115:SF4">
    <property type="entry name" value="MEMBRANE PROTEIN"/>
    <property type="match status" value="1"/>
</dbReference>
<evidence type="ECO:0000313" key="9">
    <source>
        <dbReference type="Proteomes" id="UP000215027"/>
    </source>
</evidence>
<dbReference type="PANTHER" id="PTHR36115">
    <property type="entry name" value="PROLINE-RICH ANTIGEN HOMOLOG-RELATED"/>
    <property type="match status" value="1"/>
</dbReference>
<keyword evidence="3 6" id="KW-0812">Transmembrane</keyword>
<feature type="domain" description="RDD" evidence="7">
    <location>
        <begin position="22"/>
        <end position="168"/>
    </location>
</feature>
<reference evidence="8" key="1">
    <citation type="submission" date="2016-01" db="EMBL/GenBank/DDBJ databases">
        <authorList>
            <person name="Mcilroy J.S."/>
            <person name="Karst M S."/>
            <person name="Albertsen M."/>
        </authorList>
    </citation>
    <scope>NUCLEOTIDE SEQUENCE</scope>
    <source>
        <strain evidence="8">Cfx-K</strain>
    </source>
</reference>
<keyword evidence="9" id="KW-1185">Reference proteome</keyword>
<dbReference type="RefSeq" id="WP_157913130.1">
    <property type="nucleotide sequence ID" value="NZ_LN890655.1"/>
</dbReference>
<organism evidence="8 9">
    <name type="scientific">Candidatus Promineifilum breve</name>
    <dbReference type="NCBI Taxonomy" id="1806508"/>
    <lineage>
        <taxon>Bacteria</taxon>
        <taxon>Bacillati</taxon>
        <taxon>Chloroflexota</taxon>
        <taxon>Ardenticatenia</taxon>
        <taxon>Candidatus Promineifilales</taxon>
        <taxon>Candidatus Promineifilaceae</taxon>
        <taxon>Candidatus Promineifilum</taxon>
    </lineage>
</organism>
<dbReference type="InterPro" id="IPR051791">
    <property type="entry name" value="Pra-immunoreactive"/>
</dbReference>
<keyword evidence="2" id="KW-1003">Cell membrane</keyword>
<feature type="transmembrane region" description="Helical" evidence="6">
    <location>
        <begin position="29"/>
        <end position="54"/>
    </location>
</feature>
<protein>
    <submittedName>
        <fullName evidence="8">Rdd family protein</fullName>
    </submittedName>
</protein>
<name>A0A160T690_9CHLR</name>
<dbReference type="Pfam" id="PF06271">
    <property type="entry name" value="RDD"/>
    <property type="match status" value="1"/>
</dbReference>
<dbReference type="InterPro" id="IPR010432">
    <property type="entry name" value="RDD"/>
</dbReference>
<dbReference type="GO" id="GO:0005886">
    <property type="term" value="C:plasma membrane"/>
    <property type="evidence" value="ECO:0007669"/>
    <property type="project" value="UniProtKB-SubCell"/>
</dbReference>
<keyword evidence="5 6" id="KW-0472">Membrane</keyword>
<feature type="transmembrane region" description="Helical" evidence="6">
    <location>
        <begin position="138"/>
        <end position="156"/>
    </location>
</feature>
<evidence type="ECO:0000256" key="1">
    <source>
        <dbReference type="ARBA" id="ARBA00004651"/>
    </source>
</evidence>
<dbReference type="OrthoDB" id="9793824at2"/>
<evidence type="ECO:0000256" key="5">
    <source>
        <dbReference type="ARBA" id="ARBA00023136"/>
    </source>
</evidence>
<sequence length="194" mass="21757">MASPVDIPPAAPLLSSSLRGHYAGFVTRAVAFVIDFLLVVTTQIVVLLILRLLFQFFGLSSLAEALFYPDAAVVDPSVMVTATRWSILVFGSNLLFDAYMIAGWLLVDRTIGQAALGLRVRRSDGRPLTLGSAIRRVIGYYLSMLPLFLGFLWVLVDDRRQGWHDKLADTVVIYDWEARLGRRLRQWMARQAQS</sequence>
<dbReference type="KEGG" id="pbf:CFX0092_A2607"/>
<dbReference type="EMBL" id="LN890655">
    <property type="protein sequence ID" value="CUS04485.2"/>
    <property type="molecule type" value="Genomic_DNA"/>
</dbReference>